<evidence type="ECO:0000313" key="1">
    <source>
        <dbReference type="EMBL" id="KAI1509016.1"/>
    </source>
</evidence>
<proteinExistence type="predicted"/>
<sequence>MRIYLCQVRERTDGSLYIERNREASTEHDYIAISHVWGSPDTIQAVKVDGIDEPVSLSPGKFDILTILRRPDVCGDTWFWMDLFCLDQTPNATIPMSDQLASIPTIYKRSRCVKVLIESPICRDWTATVAQADTRQTDPDTFEELELHHARKCRLMLFADPWFDRLWTRQEGLYAMKLQTVLLNLKDCPRYRTNLGDIDKWVSEGENADQREAVYTFLYDKLQYHGNIKPDSGTKFQAYLDLAYRGELDMKNYQTISAGEKSLYSPIDSAWRSGRTTTKARDYVLAVFPDLEGYTVPTDARKLSFAELLEDALQQLQHSKHSAKAAAKVTKGTVETNDIADTSIQPFIPATPANITEAYDTFHLLKRLPALDPTPQKPLTCSGENLHVIAQNLTLTTTIPLTKPNLADLVALWESSANITSQLLACPQSSPATATRVLKSEQDLCYRSFALSFCQSTVRKWAVEKNLPHGFVHGVVDADKLTGVTEQQYGVYLARFMVCLMCGVSLRNAVGMLERCEFRVLVTEEGGRVLALVNKGVLEDGGARGLVLLSRGMSDVEGLHVGVEREGGCVVVVGRTWIPKEGIFEM</sequence>
<comment type="caution">
    <text evidence="1">The sequence shown here is derived from an EMBL/GenBank/DDBJ whole genome shotgun (WGS) entry which is preliminary data.</text>
</comment>
<name>A0A5M9KVV9_9PLEO</name>
<reference evidence="2" key="1">
    <citation type="journal article" date="2022" name="Microb. Genom.">
        <title>A global pangenome for the wheat fungal pathogen Pyrenophora tritici-repentis and prediction of effector protein structural homology.</title>
        <authorList>
            <person name="Moolhuijzen P.M."/>
            <person name="See P.T."/>
            <person name="Shi G."/>
            <person name="Powell H.R."/>
            <person name="Cockram J."/>
            <person name="Jorgensen L.N."/>
            <person name="Benslimane H."/>
            <person name="Strelkov S.E."/>
            <person name="Turner J."/>
            <person name="Liu Z."/>
            <person name="Moffat C.S."/>
        </authorList>
    </citation>
    <scope>NUCLEOTIDE SEQUENCE [LARGE SCALE GENOMIC DNA]</scope>
</reference>
<evidence type="ECO:0000313" key="2">
    <source>
        <dbReference type="Proteomes" id="UP000249757"/>
    </source>
</evidence>
<dbReference type="PANTHER" id="PTHR24148:SF64">
    <property type="entry name" value="HETEROKARYON INCOMPATIBILITY DOMAIN-CONTAINING PROTEIN"/>
    <property type="match status" value="1"/>
</dbReference>
<protein>
    <submittedName>
        <fullName evidence="1">Heterokaryon incompatibility protein</fullName>
    </submittedName>
</protein>
<dbReference type="EMBL" id="NRDI02000022">
    <property type="protein sequence ID" value="KAI1509016.1"/>
    <property type="molecule type" value="Genomic_DNA"/>
</dbReference>
<dbReference type="PANTHER" id="PTHR24148">
    <property type="entry name" value="ANKYRIN REPEAT DOMAIN-CONTAINING PROTEIN 39 HOMOLOG-RELATED"/>
    <property type="match status" value="1"/>
</dbReference>
<accession>A0A5M9KVV9</accession>
<dbReference type="Pfam" id="PF06985">
    <property type="entry name" value="HET"/>
    <property type="match status" value="1"/>
</dbReference>
<keyword evidence="2" id="KW-1185">Reference proteome</keyword>
<dbReference type="InterPro" id="IPR010730">
    <property type="entry name" value="HET"/>
</dbReference>
<organism evidence="1 2">
    <name type="scientific">Pyrenophora tritici-repentis</name>
    <dbReference type="NCBI Taxonomy" id="45151"/>
    <lineage>
        <taxon>Eukaryota</taxon>
        <taxon>Fungi</taxon>
        <taxon>Dikarya</taxon>
        <taxon>Ascomycota</taxon>
        <taxon>Pezizomycotina</taxon>
        <taxon>Dothideomycetes</taxon>
        <taxon>Pleosporomycetidae</taxon>
        <taxon>Pleosporales</taxon>
        <taxon>Pleosporineae</taxon>
        <taxon>Pleosporaceae</taxon>
        <taxon>Pyrenophora</taxon>
    </lineage>
</organism>
<gene>
    <name evidence="1" type="ORF">Ptr86124_011972</name>
</gene>
<dbReference type="AlphaFoldDB" id="A0A5M9KVV9"/>
<dbReference type="Proteomes" id="UP000249757">
    <property type="component" value="Unassembled WGS sequence"/>
</dbReference>
<dbReference type="InterPro" id="IPR052895">
    <property type="entry name" value="HetReg/Transcr_Mod"/>
</dbReference>
<dbReference type="OrthoDB" id="2788050at2759"/>